<name>A0A4W6GCR7_LATCA</name>
<dbReference type="PRINTS" id="PR00722">
    <property type="entry name" value="CHYMOTRYPSIN"/>
</dbReference>
<dbReference type="GeneTree" id="ENSGT00390000009571"/>
<evidence type="ECO:0000313" key="3">
    <source>
        <dbReference type="Ensembl" id="ENSLCAP00010060923.1"/>
    </source>
</evidence>
<dbReference type="Ensembl" id="ENSLCAT00010062575.1">
    <property type="protein sequence ID" value="ENSLCAP00010060923.1"/>
    <property type="gene ID" value="ENSLCAG00010028327.1"/>
</dbReference>
<dbReference type="GO" id="GO:0006508">
    <property type="term" value="P:proteolysis"/>
    <property type="evidence" value="ECO:0007669"/>
    <property type="project" value="InterPro"/>
</dbReference>
<protein>
    <recommendedName>
        <fullName evidence="2">Peptidase S1 domain-containing protein</fullName>
    </recommendedName>
</protein>
<dbReference type="PANTHER" id="PTHR24271">
    <property type="entry name" value="KALLIKREIN-RELATED"/>
    <property type="match status" value="1"/>
</dbReference>
<dbReference type="InterPro" id="IPR018114">
    <property type="entry name" value="TRYPSIN_HIS"/>
</dbReference>
<dbReference type="InterPro" id="IPR001254">
    <property type="entry name" value="Trypsin_dom"/>
</dbReference>
<sequence>EQICGRSKGCLWMGSAASVAIEKRIVGSQDCNKDRQYHVEIESVQGGKSCGGALLNTRWVITASHCVLQNWWSSIKGSGKKYKQTIETDHQFTYKNEEGRPHDIMLIRLKEDMSASLPTIELPPDDCTKPDLKKQVKIGGWGIAKKDKKPKHLKCATTEIRQCGEKDKPDDKYFSDETTTMCAFKAGVETCYGDAGSAVEYNNLLYGIIVSNPVDTCAKNIVMLNICNYKQWIDETMQAHS</sequence>
<dbReference type="SMART" id="SM00020">
    <property type="entry name" value="Tryp_SPc"/>
    <property type="match status" value="1"/>
</dbReference>
<dbReference type="InterPro" id="IPR043504">
    <property type="entry name" value="Peptidase_S1_PA_chymotrypsin"/>
</dbReference>
<dbReference type="PROSITE" id="PS00134">
    <property type="entry name" value="TRYPSIN_HIS"/>
    <property type="match status" value="1"/>
</dbReference>
<reference evidence="4" key="1">
    <citation type="submission" date="2015-09" db="EMBL/GenBank/DDBJ databases">
        <authorList>
            <person name="Sai Rama Sridatta P."/>
        </authorList>
    </citation>
    <scope>NUCLEOTIDE SEQUENCE [LARGE SCALE GENOMIC DNA]</scope>
</reference>
<dbReference type="Gene3D" id="2.40.10.10">
    <property type="entry name" value="Trypsin-like serine proteases"/>
    <property type="match status" value="2"/>
</dbReference>
<dbReference type="InParanoid" id="A0A4W6GCR7"/>
<evidence type="ECO:0000313" key="4">
    <source>
        <dbReference type="Proteomes" id="UP000314980"/>
    </source>
</evidence>
<proteinExistence type="predicted"/>
<dbReference type="GO" id="GO:0004252">
    <property type="term" value="F:serine-type endopeptidase activity"/>
    <property type="evidence" value="ECO:0007669"/>
    <property type="project" value="InterPro"/>
</dbReference>
<dbReference type="AlphaFoldDB" id="A0A4W6GCR7"/>
<evidence type="ECO:0000259" key="2">
    <source>
        <dbReference type="PROSITE" id="PS50240"/>
    </source>
</evidence>
<organism evidence="3 4">
    <name type="scientific">Lates calcarifer</name>
    <name type="common">Barramundi</name>
    <name type="synonym">Holocentrus calcarifer</name>
    <dbReference type="NCBI Taxonomy" id="8187"/>
    <lineage>
        <taxon>Eukaryota</taxon>
        <taxon>Metazoa</taxon>
        <taxon>Chordata</taxon>
        <taxon>Craniata</taxon>
        <taxon>Vertebrata</taxon>
        <taxon>Euteleostomi</taxon>
        <taxon>Actinopterygii</taxon>
        <taxon>Neopterygii</taxon>
        <taxon>Teleostei</taxon>
        <taxon>Neoteleostei</taxon>
        <taxon>Acanthomorphata</taxon>
        <taxon>Carangaria</taxon>
        <taxon>Carangaria incertae sedis</taxon>
        <taxon>Centropomidae</taxon>
        <taxon>Lates</taxon>
    </lineage>
</organism>
<dbReference type="InterPro" id="IPR009003">
    <property type="entry name" value="Peptidase_S1_PA"/>
</dbReference>
<dbReference type="Pfam" id="PF00089">
    <property type="entry name" value="Trypsin"/>
    <property type="match status" value="1"/>
</dbReference>
<keyword evidence="1" id="KW-1015">Disulfide bond</keyword>
<reference evidence="3" key="3">
    <citation type="submission" date="2025-09" db="UniProtKB">
        <authorList>
            <consortium name="Ensembl"/>
        </authorList>
    </citation>
    <scope>IDENTIFICATION</scope>
</reference>
<dbReference type="InterPro" id="IPR001314">
    <property type="entry name" value="Peptidase_S1A"/>
</dbReference>
<accession>A0A4W6GCR7</accession>
<keyword evidence="4" id="KW-1185">Reference proteome</keyword>
<dbReference type="PROSITE" id="PS50240">
    <property type="entry name" value="TRYPSIN_DOM"/>
    <property type="match status" value="1"/>
</dbReference>
<feature type="domain" description="Peptidase S1" evidence="2">
    <location>
        <begin position="25"/>
        <end position="238"/>
    </location>
</feature>
<dbReference type="PANTHER" id="PTHR24271:SF96">
    <property type="entry name" value="GRANZYME A-RELATED"/>
    <property type="match status" value="1"/>
</dbReference>
<reference evidence="3" key="2">
    <citation type="submission" date="2025-08" db="UniProtKB">
        <authorList>
            <consortium name="Ensembl"/>
        </authorList>
    </citation>
    <scope>IDENTIFICATION</scope>
</reference>
<dbReference type="SUPFAM" id="SSF50494">
    <property type="entry name" value="Trypsin-like serine proteases"/>
    <property type="match status" value="1"/>
</dbReference>
<dbReference type="STRING" id="8187.ENSLCAP00010060923"/>
<dbReference type="Proteomes" id="UP000314980">
    <property type="component" value="Unassembled WGS sequence"/>
</dbReference>
<evidence type="ECO:0000256" key="1">
    <source>
        <dbReference type="ARBA" id="ARBA00023157"/>
    </source>
</evidence>